<dbReference type="InterPro" id="IPR012674">
    <property type="entry name" value="Calycin"/>
</dbReference>
<dbReference type="Pfam" id="PF09148">
    <property type="entry name" value="DUF1934"/>
    <property type="match status" value="1"/>
</dbReference>
<dbReference type="Gene3D" id="2.40.128.20">
    <property type="match status" value="1"/>
</dbReference>
<accession>A0A7W1WQ86</accession>
<gene>
    <name evidence="1" type="ORF">H1191_07080</name>
</gene>
<evidence type="ECO:0000313" key="2">
    <source>
        <dbReference type="Proteomes" id="UP000535491"/>
    </source>
</evidence>
<keyword evidence="2" id="KW-1185">Reference proteome</keyword>
<protein>
    <submittedName>
        <fullName evidence="1">DUF1934 domain-containing protein</fullName>
    </submittedName>
</protein>
<organism evidence="1 2">
    <name type="scientific">Paenactinomyces guangxiensis</name>
    <dbReference type="NCBI Taxonomy" id="1490290"/>
    <lineage>
        <taxon>Bacteria</taxon>
        <taxon>Bacillati</taxon>
        <taxon>Bacillota</taxon>
        <taxon>Bacilli</taxon>
        <taxon>Bacillales</taxon>
        <taxon>Thermoactinomycetaceae</taxon>
        <taxon>Paenactinomyces</taxon>
    </lineage>
</organism>
<evidence type="ECO:0000313" key="1">
    <source>
        <dbReference type="EMBL" id="MBA4494065.1"/>
    </source>
</evidence>
<comment type="caution">
    <text evidence="1">The sequence shown here is derived from an EMBL/GenBank/DDBJ whole genome shotgun (WGS) entry which is preliminary data.</text>
</comment>
<sequence>MIPVQLYIESTIQSETDQAPEVIRQNLSGRLRINENEWVLRYTEHSGTEDEVRTSVKSLPEQITVIRQGSVSYRQTYRPGTNTQSIVYMPGGKTEMDVTTLEYHRERTDREGTIQFSFLLNMGAQKLGHYRLKIQWMEANCDESA</sequence>
<dbReference type="EMBL" id="JACEIQ010000005">
    <property type="protein sequence ID" value="MBA4494065.1"/>
    <property type="molecule type" value="Genomic_DNA"/>
</dbReference>
<dbReference type="InterPro" id="IPR015231">
    <property type="entry name" value="DUF1934"/>
</dbReference>
<name>A0A7W1WQ86_9BACL</name>
<dbReference type="RefSeq" id="WP_181751306.1">
    <property type="nucleotide sequence ID" value="NZ_JACEIQ010000005.1"/>
</dbReference>
<dbReference type="AlphaFoldDB" id="A0A7W1WQ86"/>
<dbReference type="Proteomes" id="UP000535491">
    <property type="component" value="Unassembled WGS sequence"/>
</dbReference>
<dbReference type="SUPFAM" id="SSF50814">
    <property type="entry name" value="Lipocalins"/>
    <property type="match status" value="1"/>
</dbReference>
<proteinExistence type="predicted"/>
<reference evidence="1 2" key="1">
    <citation type="submission" date="2020-07" db="EMBL/GenBank/DDBJ databases">
        <authorList>
            <person name="Feng H."/>
        </authorList>
    </citation>
    <scope>NUCLEOTIDE SEQUENCE [LARGE SCALE GENOMIC DNA]</scope>
    <source>
        <strain evidence="2">s-10</strain>
    </source>
</reference>